<protein>
    <submittedName>
        <fullName evidence="2">DinB superfamily protein</fullName>
    </submittedName>
</protein>
<gene>
    <name evidence="2" type="ORF">BN990_03193</name>
</gene>
<dbReference type="InterPro" id="IPR024775">
    <property type="entry name" value="DinB-like"/>
</dbReference>
<dbReference type="Proteomes" id="UP000028875">
    <property type="component" value="Unassembled WGS sequence"/>
</dbReference>
<evidence type="ECO:0000313" key="3">
    <source>
        <dbReference type="Proteomes" id="UP000028875"/>
    </source>
</evidence>
<dbReference type="eggNOG" id="COG2318">
    <property type="taxonomic scope" value="Bacteria"/>
</dbReference>
<proteinExistence type="predicted"/>
<accession>A0A024QF79</accession>
<evidence type="ECO:0000259" key="1">
    <source>
        <dbReference type="Pfam" id="PF12867"/>
    </source>
</evidence>
<evidence type="ECO:0000313" key="2">
    <source>
        <dbReference type="EMBL" id="CDQ40860.1"/>
    </source>
</evidence>
<comment type="caution">
    <text evidence="2">The sequence shown here is derived from an EMBL/GenBank/DDBJ whole genome shotgun (WGS) entry which is preliminary data.</text>
</comment>
<dbReference type="OrthoDB" id="4295522at2"/>
<sequence>MINQFSFTRGSLLSFIKNLDTKVIDVQPKEFNNNIHWHIGHILVTAESLLFGFPKQTNQLPEYYNDLFATGTKPADWPESVPSLANLIKDLEAQAPRIEELTEEFLAKDLPYTLPFGNFKTYGDIYAMIIHHEAEHLGQIKAIKRIVENK</sequence>
<reference evidence="2 3" key="1">
    <citation type="submission" date="2014-03" db="EMBL/GenBank/DDBJ databases">
        <authorList>
            <person name="Urmite Genomes U."/>
        </authorList>
    </citation>
    <scope>NUCLEOTIDE SEQUENCE [LARGE SCALE GENOMIC DNA]</scope>
    <source>
        <strain evidence="2 3">Vm-5</strain>
    </source>
</reference>
<dbReference type="STRING" id="1462526.BN990_03193"/>
<feature type="domain" description="DinB-like" evidence="1">
    <location>
        <begin position="4"/>
        <end position="140"/>
    </location>
</feature>
<reference evidence="3" key="2">
    <citation type="submission" date="2014-05" db="EMBL/GenBank/DDBJ databases">
        <title>Draft genome sequence of Virgibacillus massiliensis Vm-5.</title>
        <authorList>
            <person name="Khelaifia S."/>
            <person name="Croce O."/>
            <person name="Lagier J.C."/>
            <person name="Raoult D."/>
        </authorList>
    </citation>
    <scope>NUCLEOTIDE SEQUENCE [LARGE SCALE GENOMIC DNA]</scope>
    <source>
        <strain evidence="3">Vm-5</strain>
    </source>
</reference>
<dbReference type="AlphaFoldDB" id="A0A024QF79"/>
<name>A0A024QF79_9BACI</name>
<dbReference type="EMBL" id="CCDP010000002">
    <property type="protein sequence ID" value="CDQ40860.1"/>
    <property type="molecule type" value="Genomic_DNA"/>
</dbReference>
<dbReference type="Pfam" id="PF12867">
    <property type="entry name" value="DinB_2"/>
    <property type="match status" value="1"/>
</dbReference>
<dbReference type="RefSeq" id="WP_021291994.1">
    <property type="nucleotide sequence ID" value="NZ_BNER01000006.1"/>
</dbReference>
<dbReference type="SUPFAM" id="SSF109854">
    <property type="entry name" value="DinB/YfiT-like putative metalloenzymes"/>
    <property type="match status" value="1"/>
</dbReference>
<organism evidence="2 3">
    <name type="scientific">Virgibacillus massiliensis</name>
    <dbReference type="NCBI Taxonomy" id="1462526"/>
    <lineage>
        <taxon>Bacteria</taxon>
        <taxon>Bacillati</taxon>
        <taxon>Bacillota</taxon>
        <taxon>Bacilli</taxon>
        <taxon>Bacillales</taxon>
        <taxon>Bacillaceae</taxon>
        <taxon>Virgibacillus</taxon>
    </lineage>
</organism>
<dbReference type="Gene3D" id="1.20.120.450">
    <property type="entry name" value="dinb family like domain"/>
    <property type="match status" value="1"/>
</dbReference>
<dbReference type="InterPro" id="IPR034660">
    <property type="entry name" value="DinB/YfiT-like"/>
</dbReference>
<keyword evidence="3" id="KW-1185">Reference proteome</keyword>